<dbReference type="PRINTS" id="PR00773">
    <property type="entry name" value="GRPEPROTEIN"/>
</dbReference>
<dbReference type="AlphaFoldDB" id="A0A132MKV4"/>
<evidence type="ECO:0000256" key="2">
    <source>
        <dbReference type="ARBA" id="ARBA00009054"/>
    </source>
</evidence>
<dbReference type="PATRIC" id="fig|1469144.10.peg.184"/>
<evidence type="ECO:0000256" key="9">
    <source>
        <dbReference type="ARBA" id="ARBA00076414"/>
    </source>
</evidence>
<dbReference type="GO" id="GO:0000774">
    <property type="term" value="F:adenyl-nucleotide exchange factor activity"/>
    <property type="evidence" value="ECO:0007669"/>
    <property type="project" value="InterPro"/>
</dbReference>
<dbReference type="SUPFAM" id="SSF58014">
    <property type="entry name" value="Coiled-coil domain of nucleotide exchange factor GrpE"/>
    <property type="match status" value="1"/>
</dbReference>
<dbReference type="InterPro" id="IPR000740">
    <property type="entry name" value="GrpE"/>
</dbReference>
<feature type="compositionally biased region" description="Basic and acidic residues" evidence="12">
    <location>
        <begin position="33"/>
        <end position="44"/>
    </location>
</feature>
<dbReference type="NCBIfam" id="NF010760">
    <property type="entry name" value="PRK14163.1"/>
    <property type="match status" value="1"/>
</dbReference>
<dbReference type="GO" id="GO:0051082">
    <property type="term" value="F:unfolded protein binding"/>
    <property type="evidence" value="ECO:0007669"/>
    <property type="project" value="TreeGrafter"/>
</dbReference>
<evidence type="ECO:0000256" key="12">
    <source>
        <dbReference type="SAM" id="MobiDB-lite"/>
    </source>
</evidence>
<evidence type="ECO:0000256" key="8">
    <source>
        <dbReference type="ARBA" id="ARBA00072274"/>
    </source>
</evidence>
<comment type="function">
    <text evidence="7 10">Participates actively in the response to hyperosmotic and heat shock by preventing the aggregation of stress-denatured proteins, in association with DnaK and GrpE. It is the nucleotide exchange factor for DnaK and may function as a thermosensor. Unfolded proteins bind initially to DnaJ; upon interaction with the DnaJ-bound protein, DnaK hydrolyzes its bound ATP, resulting in the formation of a stable complex. GrpE releases ADP from DnaK; ATP binding to DnaK triggers the release of the substrate protein, thus completing the reaction cycle. Several rounds of ATP-dependent interactions between DnaJ, DnaK and GrpE are required for fully efficient folding.</text>
</comment>
<keyword evidence="5 10" id="KW-0346">Stress response</keyword>
<feature type="region of interest" description="Disordered" evidence="12">
    <location>
        <begin position="1"/>
        <end position="103"/>
    </location>
</feature>
<evidence type="ECO:0000256" key="6">
    <source>
        <dbReference type="ARBA" id="ARBA00023186"/>
    </source>
</evidence>
<feature type="compositionally biased region" description="Basic and acidic residues" evidence="12">
    <location>
        <begin position="1"/>
        <end position="13"/>
    </location>
</feature>
<dbReference type="STRING" id="1469144.LI90_112"/>
<dbReference type="InterPro" id="IPR013805">
    <property type="entry name" value="GrpE_CC"/>
</dbReference>
<sequence>MIPRPEGEKHDQQHVTNQEPSEHMTERQTGQHVHGEAYAREGGDIPHQASEPGPQGQQEGPVVRDKRRIDPQTGQVRQPVEPGQGQPAAGQPAGGGEPQDQAAQLAQLQEQLAQLQAQLAERTADLQRLQAEYANYRKRVERDREAMRELALVGVLTELLPVLDNIQRAREHGELEGGFKSVGESLESTVAKLGLQRFGERGDPFDPTIHEALMHRYSTEVSEPTCVEILEPGYRFGQRVIRAARVAVAEPDPTGGLQTPTEPTQPQDDGGSAQ</sequence>
<dbReference type="InterPro" id="IPR009012">
    <property type="entry name" value="GrpE_head"/>
</dbReference>
<gene>
    <name evidence="10" type="primary">grpE</name>
    <name evidence="13" type="ORF">LI90_112</name>
</gene>
<comment type="similarity">
    <text evidence="2 10 11">Belongs to the GrpE family.</text>
</comment>
<dbReference type="Pfam" id="PF01025">
    <property type="entry name" value="GrpE"/>
    <property type="match status" value="1"/>
</dbReference>
<evidence type="ECO:0000256" key="10">
    <source>
        <dbReference type="HAMAP-Rule" id="MF_01151"/>
    </source>
</evidence>
<evidence type="ECO:0000256" key="1">
    <source>
        <dbReference type="ARBA" id="ARBA00004496"/>
    </source>
</evidence>
<dbReference type="PANTHER" id="PTHR21237:SF23">
    <property type="entry name" value="GRPE PROTEIN HOMOLOG, MITOCHONDRIAL"/>
    <property type="match status" value="1"/>
</dbReference>
<keyword evidence="4 10" id="KW-0963">Cytoplasm</keyword>
<feature type="compositionally biased region" description="Polar residues" evidence="12">
    <location>
        <begin position="256"/>
        <end position="267"/>
    </location>
</feature>
<comment type="subcellular location">
    <subcellularLocation>
        <location evidence="1 10">Cytoplasm</location>
    </subcellularLocation>
</comment>
<dbReference type="HAMAP" id="MF_01151">
    <property type="entry name" value="GrpE"/>
    <property type="match status" value="1"/>
</dbReference>
<dbReference type="CDD" id="cd00446">
    <property type="entry name" value="GrpE"/>
    <property type="match status" value="1"/>
</dbReference>
<protein>
    <recommendedName>
        <fullName evidence="8 10">Protein GrpE</fullName>
    </recommendedName>
    <alternativeName>
        <fullName evidence="9 10">HSP-70 cofactor</fullName>
    </alternativeName>
</protein>
<comment type="subunit">
    <text evidence="3 10">Homodimer.</text>
</comment>
<dbReference type="Gene3D" id="2.30.22.10">
    <property type="entry name" value="Head domain of nucleotide exchange factor GrpE"/>
    <property type="match status" value="1"/>
</dbReference>
<keyword evidence="6 10" id="KW-0143">Chaperone</keyword>
<evidence type="ECO:0000256" key="3">
    <source>
        <dbReference type="ARBA" id="ARBA00011738"/>
    </source>
</evidence>
<dbReference type="FunFam" id="2.30.22.10:FF:000001">
    <property type="entry name" value="Protein GrpE"/>
    <property type="match status" value="1"/>
</dbReference>
<dbReference type="Gene3D" id="3.90.20.20">
    <property type="match status" value="1"/>
</dbReference>
<evidence type="ECO:0000313" key="13">
    <source>
        <dbReference type="EMBL" id="KWW98490.1"/>
    </source>
</evidence>
<reference evidence="14" key="1">
    <citation type="submission" date="2015-04" db="EMBL/GenBank/DDBJ databases">
        <title>Physiological reanalysis, assessment of diazotrophy, and genome sequences of multiple isolates of Streptomyces thermoautotrophicus.</title>
        <authorList>
            <person name="MacKellar D.C."/>
            <person name="Lieber L."/>
            <person name="Norman J."/>
            <person name="Bolger A."/>
            <person name="Tobin C."/>
            <person name="Murray J.W."/>
            <person name="Chang R."/>
            <person name="Ford T."/>
            <person name="Nguyen P.Q."/>
            <person name="Woodward J."/>
            <person name="Permingeat H."/>
            <person name="Joshi N.S."/>
            <person name="Silver P.A."/>
            <person name="Usadel B."/>
            <person name="Rutherford A.W."/>
            <person name="Friesen M."/>
            <person name="Prell J."/>
        </authorList>
    </citation>
    <scope>NUCLEOTIDE SEQUENCE [LARGE SCALE GENOMIC DNA]</scope>
    <source>
        <strain evidence="14">H1</strain>
    </source>
</reference>
<feature type="compositionally biased region" description="Low complexity" evidence="12">
    <location>
        <begin position="78"/>
        <end position="91"/>
    </location>
</feature>
<evidence type="ECO:0000256" key="4">
    <source>
        <dbReference type="ARBA" id="ARBA00022490"/>
    </source>
</evidence>
<evidence type="ECO:0000313" key="14">
    <source>
        <dbReference type="Proteomes" id="UP000070188"/>
    </source>
</evidence>
<evidence type="ECO:0000256" key="5">
    <source>
        <dbReference type="ARBA" id="ARBA00023016"/>
    </source>
</evidence>
<proteinExistence type="inferred from homology"/>
<evidence type="ECO:0000256" key="7">
    <source>
        <dbReference type="ARBA" id="ARBA00053401"/>
    </source>
</evidence>
<evidence type="ECO:0000256" key="11">
    <source>
        <dbReference type="RuleBase" id="RU004478"/>
    </source>
</evidence>
<dbReference type="PANTHER" id="PTHR21237">
    <property type="entry name" value="GRPE PROTEIN"/>
    <property type="match status" value="1"/>
</dbReference>
<keyword evidence="14" id="KW-1185">Reference proteome</keyword>
<dbReference type="Proteomes" id="UP000070188">
    <property type="component" value="Unassembled WGS sequence"/>
</dbReference>
<dbReference type="GO" id="GO:0042803">
    <property type="term" value="F:protein homodimerization activity"/>
    <property type="evidence" value="ECO:0007669"/>
    <property type="project" value="InterPro"/>
</dbReference>
<dbReference type="SUPFAM" id="SSF51064">
    <property type="entry name" value="Head domain of nucleotide exchange factor GrpE"/>
    <property type="match status" value="1"/>
</dbReference>
<dbReference type="EMBL" id="LAXD01000001">
    <property type="protein sequence ID" value="KWW98490.1"/>
    <property type="molecule type" value="Genomic_DNA"/>
</dbReference>
<dbReference type="GO" id="GO:0051087">
    <property type="term" value="F:protein-folding chaperone binding"/>
    <property type="evidence" value="ECO:0007669"/>
    <property type="project" value="InterPro"/>
</dbReference>
<accession>A0A132MKV4</accession>
<feature type="region of interest" description="Disordered" evidence="12">
    <location>
        <begin position="248"/>
        <end position="274"/>
    </location>
</feature>
<comment type="caution">
    <text evidence="13">The sequence shown here is derived from an EMBL/GenBank/DDBJ whole genome shotgun (WGS) entry which is preliminary data.</text>
</comment>
<organism evidence="13 14">
    <name type="scientific">Carbonactinospora thermoautotrophica</name>
    <dbReference type="NCBI Taxonomy" id="1469144"/>
    <lineage>
        <taxon>Bacteria</taxon>
        <taxon>Bacillati</taxon>
        <taxon>Actinomycetota</taxon>
        <taxon>Actinomycetes</taxon>
        <taxon>Kitasatosporales</taxon>
        <taxon>Carbonactinosporaceae</taxon>
        <taxon>Carbonactinospora</taxon>
    </lineage>
</organism>
<dbReference type="GO" id="GO:0005737">
    <property type="term" value="C:cytoplasm"/>
    <property type="evidence" value="ECO:0007669"/>
    <property type="project" value="UniProtKB-SubCell"/>
</dbReference>
<dbReference type="GO" id="GO:0006457">
    <property type="term" value="P:protein folding"/>
    <property type="evidence" value="ECO:0007669"/>
    <property type="project" value="InterPro"/>
</dbReference>
<name>A0A132MKV4_9ACTN</name>